<feature type="region of interest" description="Disordered" evidence="1">
    <location>
        <begin position="39"/>
        <end position="72"/>
    </location>
</feature>
<accession>A0A6A5Z237</accession>
<keyword evidence="2" id="KW-0732">Signal</keyword>
<name>A0A6A5Z237_9PLEO</name>
<evidence type="ECO:0000256" key="1">
    <source>
        <dbReference type="SAM" id="MobiDB-lite"/>
    </source>
</evidence>
<proteinExistence type="predicted"/>
<evidence type="ECO:0000313" key="3">
    <source>
        <dbReference type="EMBL" id="KAF2113073.1"/>
    </source>
</evidence>
<feature type="compositionally biased region" description="Polar residues" evidence="1">
    <location>
        <begin position="39"/>
        <end position="49"/>
    </location>
</feature>
<organism evidence="3 4">
    <name type="scientific">Lophiotrema nucula</name>
    <dbReference type="NCBI Taxonomy" id="690887"/>
    <lineage>
        <taxon>Eukaryota</taxon>
        <taxon>Fungi</taxon>
        <taxon>Dikarya</taxon>
        <taxon>Ascomycota</taxon>
        <taxon>Pezizomycotina</taxon>
        <taxon>Dothideomycetes</taxon>
        <taxon>Pleosporomycetidae</taxon>
        <taxon>Pleosporales</taxon>
        <taxon>Lophiotremataceae</taxon>
        <taxon>Lophiotrema</taxon>
    </lineage>
</organism>
<dbReference type="Proteomes" id="UP000799770">
    <property type="component" value="Unassembled WGS sequence"/>
</dbReference>
<gene>
    <name evidence="3" type="ORF">BDV96DRAFT_150729</name>
</gene>
<feature type="chain" id="PRO_5025433504" evidence="2">
    <location>
        <begin position="24"/>
        <end position="228"/>
    </location>
</feature>
<reference evidence="3" key="1">
    <citation type="journal article" date="2020" name="Stud. Mycol.">
        <title>101 Dothideomycetes genomes: a test case for predicting lifestyles and emergence of pathogens.</title>
        <authorList>
            <person name="Haridas S."/>
            <person name="Albert R."/>
            <person name="Binder M."/>
            <person name="Bloem J."/>
            <person name="Labutti K."/>
            <person name="Salamov A."/>
            <person name="Andreopoulos B."/>
            <person name="Baker S."/>
            <person name="Barry K."/>
            <person name="Bills G."/>
            <person name="Bluhm B."/>
            <person name="Cannon C."/>
            <person name="Castanera R."/>
            <person name="Culley D."/>
            <person name="Daum C."/>
            <person name="Ezra D."/>
            <person name="Gonzalez J."/>
            <person name="Henrissat B."/>
            <person name="Kuo A."/>
            <person name="Liang C."/>
            <person name="Lipzen A."/>
            <person name="Lutzoni F."/>
            <person name="Magnuson J."/>
            <person name="Mondo S."/>
            <person name="Nolan M."/>
            <person name="Ohm R."/>
            <person name="Pangilinan J."/>
            <person name="Park H.-J."/>
            <person name="Ramirez L."/>
            <person name="Alfaro M."/>
            <person name="Sun H."/>
            <person name="Tritt A."/>
            <person name="Yoshinaga Y."/>
            <person name="Zwiers L.-H."/>
            <person name="Turgeon B."/>
            <person name="Goodwin S."/>
            <person name="Spatafora J."/>
            <person name="Crous P."/>
            <person name="Grigoriev I."/>
        </authorList>
    </citation>
    <scope>NUCLEOTIDE SEQUENCE</scope>
    <source>
        <strain evidence="3">CBS 627.86</strain>
    </source>
</reference>
<feature type="signal peptide" evidence="2">
    <location>
        <begin position="1"/>
        <end position="23"/>
    </location>
</feature>
<keyword evidence="4" id="KW-1185">Reference proteome</keyword>
<evidence type="ECO:0000313" key="4">
    <source>
        <dbReference type="Proteomes" id="UP000799770"/>
    </source>
</evidence>
<evidence type="ECO:0000256" key="2">
    <source>
        <dbReference type="SAM" id="SignalP"/>
    </source>
</evidence>
<protein>
    <submittedName>
        <fullName evidence="3">Uncharacterized protein</fullName>
    </submittedName>
</protein>
<dbReference type="EMBL" id="ML977329">
    <property type="protein sequence ID" value="KAF2113073.1"/>
    <property type="molecule type" value="Genomic_DNA"/>
</dbReference>
<sequence length="228" mass="24802">MATAPVLSFMSLHSITLLPTAPASPLLCVFRAAPKLTSSQAVHTPQGSPHQVPIRPRSQPFEPPYPTPATQRPQTYIATHTPSSHLQVTIDSGDELGSKGMHQRSSQSTQANFANQTPHIIHSPMPPQESHMILEGPMTQDPVQHGHLQLPMLRTRSSSQPQPLNMKGWGAADPKGLIMTPISPGQESLRPHSYYGHSAMSAYSTPSPTMRHVEEPLSPMPLRVSMTS</sequence>
<feature type="region of interest" description="Disordered" evidence="1">
    <location>
        <begin position="88"/>
        <end position="111"/>
    </location>
</feature>
<dbReference type="AlphaFoldDB" id="A0A6A5Z237"/>